<accession>A0A2I7SDU1</accession>
<dbReference type="AlphaFoldDB" id="A0A2I7SDU1"/>
<dbReference type="OrthoDB" id="9801773at2"/>
<sequence>MPTIVLESEIHSDIKTCFDLARSIDMLKESLKQTKEIPIAGKTTGLISKGEWVSWEANHLGIVQHLTSKIVEFESPYYFVDEMVLGVFKSYRHEHHFKEKGEVTIMTNTFHFESPLGVFGKFINWLFLKRYITNLLKMRNNMLKFVAESENTLDFLQMIDKA</sequence>
<dbReference type="Proteomes" id="UP000236592">
    <property type="component" value="Chromosome"/>
</dbReference>
<dbReference type="CDD" id="cd07820">
    <property type="entry name" value="SRPBCC_3"/>
    <property type="match status" value="1"/>
</dbReference>
<dbReference type="Gene3D" id="3.30.530.20">
    <property type="match status" value="1"/>
</dbReference>
<dbReference type="SUPFAM" id="SSF55961">
    <property type="entry name" value="Bet v1-like"/>
    <property type="match status" value="1"/>
</dbReference>
<reference evidence="2" key="1">
    <citation type="submission" date="2018-01" db="EMBL/GenBank/DDBJ databases">
        <title>Complete genome of Tamlana sp. UJ94.</title>
        <authorList>
            <person name="Jung J."/>
            <person name="Chung D."/>
            <person name="Bae S.S."/>
            <person name="Baek K."/>
        </authorList>
    </citation>
    <scope>NUCLEOTIDE SEQUENCE [LARGE SCALE GENOMIC DNA]</scope>
    <source>
        <strain evidence="2">UJ94</strain>
    </source>
</reference>
<dbReference type="KEGG" id="taj:C1A40_00525"/>
<evidence type="ECO:0000313" key="2">
    <source>
        <dbReference type="Proteomes" id="UP000236592"/>
    </source>
</evidence>
<keyword evidence="2" id="KW-1185">Reference proteome</keyword>
<name>A0A2I7SDU1_9FLAO</name>
<dbReference type="InterPro" id="IPR023393">
    <property type="entry name" value="START-like_dom_sf"/>
</dbReference>
<dbReference type="EMBL" id="CP025938">
    <property type="protein sequence ID" value="AUS04059.1"/>
    <property type="molecule type" value="Genomic_DNA"/>
</dbReference>
<gene>
    <name evidence="1" type="ORF">C1A40_00525</name>
</gene>
<keyword evidence="1" id="KW-0131">Cell cycle</keyword>
<protein>
    <submittedName>
        <fullName evidence="1">Cell division protein</fullName>
    </submittedName>
</protein>
<proteinExistence type="predicted"/>
<dbReference type="RefSeq" id="WP_102994181.1">
    <property type="nucleotide sequence ID" value="NZ_CP025938.1"/>
</dbReference>
<evidence type="ECO:0000313" key="1">
    <source>
        <dbReference type="EMBL" id="AUS04059.1"/>
    </source>
</evidence>
<dbReference type="GO" id="GO:0051301">
    <property type="term" value="P:cell division"/>
    <property type="evidence" value="ECO:0007669"/>
    <property type="project" value="UniProtKB-KW"/>
</dbReference>
<organism evidence="1 2">
    <name type="scientific">Pseudotamlana carrageenivorans</name>
    <dbReference type="NCBI Taxonomy" id="2069432"/>
    <lineage>
        <taxon>Bacteria</taxon>
        <taxon>Pseudomonadati</taxon>
        <taxon>Bacteroidota</taxon>
        <taxon>Flavobacteriia</taxon>
        <taxon>Flavobacteriales</taxon>
        <taxon>Flavobacteriaceae</taxon>
        <taxon>Pseudotamlana</taxon>
    </lineage>
</organism>
<keyword evidence="1" id="KW-0132">Cell division</keyword>